<dbReference type="Proteomes" id="UP000287547">
    <property type="component" value="Unassembled WGS sequence"/>
</dbReference>
<sequence length="235" mass="23882">MPTFVQNYPVASFLTAAASKQTATAVDVVAGDMLVVVGMTPDSTVTLGAPSGGGLTYTLRQEVSVSSRTRVALWTAPATSSQSFSPTIVRGGNNFMWGFTVAKFSGCSGIGVSGQTNAANVAPSLSVTTTGTNSTLVVADADWVPVDGSSRAWRTPAGSTGITAGGAGELNYFHDASNYTGYIGYHAATGATGSKTVGQTSPTGQTTSIVAVELLAAADVSRPFPRRPMGALLQM</sequence>
<reference evidence="1 2" key="1">
    <citation type="submission" date="2018-05" db="EMBL/GenBank/DDBJ databases">
        <title>Evolution of GPA BGCs.</title>
        <authorList>
            <person name="Waglechner N."/>
            <person name="Wright G.D."/>
        </authorList>
    </citation>
    <scope>NUCLEOTIDE SEQUENCE [LARGE SCALE GENOMIC DNA]</scope>
    <source>
        <strain evidence="1 2">A82846</strain>
    </source>
</reference>
<organism evidence="1 2">
    <name type="scientific">Kibdelosporangium aridum</name>
    <dbReference type="NCBI Taxonomy" id="2030"/>
    <lineage>
        <taxon>Bacteria</taxon>
        <taxon>Bacillati</taxon>
        <taxon>Actinomycetota</taxon>
        <taxon>Actinomycetes</taxon>
        <taxon>Pseudonocardiales</taxon>
        <taxon>Pseudonocardiaceae</taxon>
        <taxon>Kibdelosporangium</taxon>
    </lineage>
</organism>
<dbReference type="AlphaFoldDB" id="A0A428YUR3"/>
<gene>
    <name evidence="1" type="ORF">DMH04_41230</name>
</gene>
<accession>A0A428YUR3</accession>
<dbReference type="RefSeq" id="WP_037253778.1">
    <property type="nucleotide sequence ID" value="NZ_QHKI01000056.1"/>
</dbReference>
<evidence type="ECO:0000313" key="2">
    <source>
        <dbReference type="Proteomes" id="UP000287547"/>
    </source>
</evidence>
<comment type="caution">
    <text evidence="1">The sequence shown here is derived from an EMBL/GenBank/DDBJ whole genome shotgun (WGS) entry which is preliminary data.</text>
</comment>
<protein>
    <submittedName>
        <fullName evidence="1">Uncharacterized protein</fullName>
    </submittedName>
</protein>
<name>A0A428YUR3_KIBAR</name>
<proteinExistence type="predicted"/>
<dbReference type="EMBL" id="QHKI01000056">
    <property type="protein sequence ID" value="RSM73437.1"/>
    <property type="molecule type" value="Genomic_DNA"/>
</dbReference>
<evidence type="ECO:0000313" key="1">
    <source>
        <dbReference type="EMBL" id="RSM73437.1"/>
    </source>
</evidence>